<dbReference type="GO" id="GO:0043565">
    <property type="term" value="F:sequence-specific DNA binding"/>
    <property type="evidence" value="ECO:0007669"/>
    <property type="project" value="InterPro"/>
</dbReference>
<keyword evidence="1" id="KW-0805">Transcription regulation</keyword>
<dbReference type="SUPFAM" id="SSF46689">
    <property type="entry name" value="Homeodomain-like"/>
    <property type="match status" value="2"/>
</dbReference>
<dbReference type="Proteomes" id="UP000293568">
    <property type="component" value="Chromosome"/>
</dbReference>
<keyword evidence="2" id="KW-0238">DNA-binding</keyword>
<dbReference type="PROSITE" id="PS01124">
    <property type="entry name" value="HTH_ARAC_FAMILY_2"/>
    <property type="match status" value="1"/>
</dbReference>
<sequence length="333" mass="38069">MDGACYEQYAEEGACGSCGRRFWHRNNILPFKKLFLWYFTAARAVAAIVAFYLNVLSNNHNGRRRLNNMQLQMVFPNLEAHHIFYQFENTPHTHEGQYQVTIPTRGTCHFTHENKRMDLGEGDMLLLQPSDRHCFHIGDDASVLIIIANEKALFDSPSQAQEEVYVRKRIRPSYAKSLFREWMGRTGADSGEWLAEQEAEASLLEQLRQLVEAGKAGGMDGGPDLQAPWDRHIARAAEYIRAHYAEPLTIDELAAVALQSRYHFIRSFKAAVGLTPYQYVLRIRMEEAKRLLRQTAGTATEISFRLGFSAPSQFYRAFEKLVGVTPEQYRSGI</sequence>
<dbReference type="InterPro" id="IPR050204">
    <property type="entry name" value="AraC_XylS_family_regulators"/>
</dbReference>
<protein>
    <submittedName>
        <fullName evidence="6">AraC family transcriptional regulator</fullName>
    </submittedName>
</protein>
<name>A0A4V0YFB7_9BACL</name>
<dbReference type="InterPro" id="IPR003313">
    <property type="entry name" value="AraC-bd"/>
</dbReference>
<keyword evidence="4" id="KW-1133">Transmembrane helix</keyword>
<dbReference type="SUPFAM" id="SSF51182">
    <property type="entry name" value="RmlC-like cupins"/>
    <property type="match status" value="1"/>
</dbReference>
<dbReference type="InterPro" id="IPR014710">
    <property type="entry name" value="RmlC-like_jellyroll"/>
</dbReference>
<dbReference type="InterPro" id="IPR009057">
    <property type="entry name" value="Homeodomain-like_sf"/>
</dbReference>
<evidence type="ECO:0000256" key="3">
    <source>
        <dbReference type="ARBA" id="ARBA00023163"/>
    </source>
</evidence>
<dbReference type="CDD" id="cd02208">
    <property type="entry name" value="cupin_RmlC-like"/>
    <property type="match status" value="1"/>
</dbReference>
<dbReference type="Pfam" id="PF02311">
    <property type="entry name" value="AraC_binding"/>
    <property type="match status" value="1"/>
</dbReference>
<dbReference type="InterPro" id="IPR018060">
    <property type="entry name" value="HTH_AraC"/>
</dbReference>
<dbReference type="InterPro" id="IPR011051">
    <property type="entry name" value="RmlC_Cupin_sf"/>
</dbReference>
<gene>
    <name evidence="6" type="ORF">ET464_12840</name>
</gene>
<keyword evidence="4" id="KW-0472">Membrane</keyword>
<dbReference type="Pfam" id="PF12833">
    <property type="entry name" value="HTH_18"/>
    <property type="match status" value="1"/>
</dbReference>
<dbReference type="PANTHER" id="PTHR46796">
    <property type="entry name" value="HTH-TYPE TRANSCRIPTIONAL ACTIVATOR RHAS-RELATED"/>
    <property type="match status" value="1"/>
</dbReference>
<organism evidence="6 7">
    <name type="scientific">Paenibacillus protaetiae</name>
    <dbReference type="NCBI Taxonomy" id="2509456"/>
    <lineage>
        <taxon>Bacteria</taxon>
        <taxon>Bacillati</taxon>
        <taxon>Bacillota</taxon>
        <taxon>Bacilli</taxon>
        <taxon>Bacillales</taxon>
        <taxon>Paenibacillaceae</taxon>
        <taxon>Paenibacillus</taxon>
    </lineage>
</organism>
<feature type="domain" description="HTH araC/xylS-type" evidence="5">
    <location>
        <begin position="234"/>
        <end position="332"/>
    </location>
</feature>
<proteinExistence type="predicted"/>
<evidence type="ECO:0000256" key="2">
    <source>
        <dbReference type="ARBA" id="ARBA00023125"/>
    </source>
</evidence>
<evidence type="ECO:0000256" key="4">
    <source>
        <dbReference type="SAM" id="Phobius"/>
    </source>
</evidence>
<evidence type="ECO:0000313" key="7">
    <source>
        <dbReference type="Proteomes" id="UP000293568"/>
    </source>
</evidence>
<keyword evidence="3" id="KW-0804">Transcription</keyword>
<evidence type="ECO:0000313" key="6">
    <source>
        <dbReference type="EMBL" id="QAY67151.1"/>
    </source>
</evidence>
<dbReference type="SMART" id="SM00342">
    <property type="entry name" value="HTH_ARAC"/>
    <property type="match status" value="1"/>
</dbReference>
<dbReference type="GO" id="GO:0003700">
    <property type="term" value="F:DNA-binding transcription factor activity"/>
    <property type="evidence" value="ECO:0007669"/>
    <property type="project" value="InterPro"/>
</dbReference>
<dbReference type="KEGG" id="pprt:ET464_12840"/>
<reference evidence="6 7" key="1">
    <citation type="submission" date="2019-01" db="EMBL/GenBank/DDBJ databases">
        <title>Genome sequencing of strain FW100M-2.</title>
        <authorList>
            <person name="Heo J."/>
            <person name="Kim S.-J."/>
            <person name="Kim J.-S."/>
            <person name="Hong S.-B."/>
            <person name="Kwon S.-W."/>
        </authorList>
    </citation>
    <scope>NUCLEOTIDE SEQUENCE [LARGE SCALE GENOMIC DNA]</scope>
    <source>
        <strain evidence="6 7">FW100M-2</strain>
    </source>
</reference>
<evidence type="ECO:0000256" key="1">
    <source>
        <dbReference type="ARBA" id="ARBA00023015"/>
    </source>
</evidence>
<dbReference type="Gene3D" id="1.10.10.60">
    <property type="entry name" value="Homeodomain-like"/>
    <property type="match status" value="2"/>
</dbReference>
<keyword evidence="4" id="KW-0812">Transmembrane</keyword>
<dbReference type="InterPro" id="IPR020449">
    <property type="entry name" value="Tscrpt_reg_AraC-type_HTH"/>
</dbReference>
<dbReference type="OrthoDB" id="9816335at2"/>
<accession>A0A4V0YFB7</accession>
<dbReference type="AlphaFoldDB" id="A0A4V0YFB7"/>
<evidence type="ECO:0000259" key="5">
    <source>
        <dbReference type="PROSITE" id="PS01124"/>
    </source>
</evidence>
<dbReference type="PRINTS" id="PR00032">
    <property type="entry name" value="HTHARAC"/>
</dbReference>
<feature type="transmembrane region" description="Helical" evidence="4">
    <location>
        <begin position="35"/>
        <end position="55"/>
    </location>
</feature>
<keyword evidence="7" id="KW-1185">Reference proteome</keyword>
<dbReference type="EMBL" id="CP035492">
    <property type="protein sequence ID" value="QAY67151.1"/>
    <property type="molecule type" value="Genomic_DNA"/>
</dbReference>
<dbReference type="Gene3D" id="2.60.120.10">
    <property type="entry name" value="Jelly Rolls"/>
    <property type="match status" value="1"/>
</dbReference>